<evidence type="ECO:0000313" key="3">
    <source>
        <dbReference type="Proteomes" id="UP001620626"/>
    </source>
</evidence>
<dbReference type="EMBL" id="JBICBT010001296">
    <property type="protein sequence ID" value="KAL3074573.1"/>
    <property type="molecule type" value="Genomic_DNA"/>
</dbReference>
<evidence type="ECO:0000313" key="2">
    <source>
        <dbReference type="EMBL" id="KAL3074573.1"/>
    </source>
</evidence>
<protein>
    <submittedName>
        <fullName evidence="2">Uncharacterized protein</fullName>
    </submittedName>
</protein>
<name>A0ABD2IEI2_9BILA</name>
<comment type="caution">
    <text evidence="2">The sequence shown here is derived from an EMBL/GenBank/DDBJ whole genome shotgun (WGS) entry which is preliminary data.</text>
</comment>
<dbReference type="AlphaFoldDB" id="A0ABD2IEI2"/>
<keyword evidence="3" id="KW-1185">Reference proteome</keyword>
<organism evidence="2 3">
    <name type="scientific">Heterodera trifolii</name>
    <dbReference type="NCBI Taxonomy" id="157864"/>
    <lineage>
        <taxon>Eukaryota</taxon>
        <taxon>Metazoa</taxon>
        <taxon>Ecdysozoa</taxon>
        <taxon>Nematoda</taxon>
        <taxon>Chromadorea</taxon>
        <taxon>Rhabditida</taxon>
        <taxon>Tylenchina</taxon>
        <taxon>Tylenchomorpha</taxon>
        <taxon>Tylenchoidea</taxon>
        <taxon>Heteroderidae</taxon>
        <taxon>Heteroderinae</taxon>
        <taxon>Heterodera</taxon>
    </lineage>
</organism>
<reference evidence="2 3" key="1">
    <citation type="submission" date="2024-10" db="EMBL/GenBank/DDBJ databases">
        <authorList>
            <person name="Kim D."/>
        </authorList>
    </citation>
    <scope>NUCLEOTIDE SEQUENCE [LARGE SCALE GENOMIC DNA]</scope>
    <source>
        <strain evidence="2">BH-2024</strain>
    </source>
</reference>
<dbReference type="Proteomes" id="UP001620626">
    <property type="component" value="Unassembled WGS sequence"/>
</dbReference>
<feature type="region of interest" description="Disordered" evidence="1">
    <location>
        <begin position="72"/>
        <end position="92"/>
    </location>
</feature>
<proteinExistence type="predicted"/>
<feature type="compositionally biased region" description="Acidic residues" evidence="1">
    <location>
        <begin position="83"/>
        <end position="92"/>
    </location>
</feature>
<feature type="region of interest" description="Disordered" evidence="1">
    <location>
        <begin position="1"/>
        <end position="41"/>
    </location>
</feature>
<sequence>MDGQKIMAQMAEDMKNEMSGNDTQMMPKMGEGEAMNHGNETALMPMKMMTMDMGRKMPKMSNGMESKAMPMEVRGQQAKVAGAEDESSDEII</sequence>
<accession>A0ABD2IEI2</accession>
<gene>
    <name evidence="2" type="ORF">niasHT_034910</name>
</gene>
<evidence type="ECO:0000256" key="1">
    <source>
        <dbReference type="SAM" id="MobiDB-lite"/>
    </source>
</evidence>